<dbReference type="EMBL" id="LR796406">
    <property type="protein sequence ID" value="CAB4142202.1"/>
    <property type="molecule type" value="Genomic_DNA"/>
</dbReference>
<keyword evidence="1" id="KW-0812">Transmembrane</keyword>
<keyword evidence="1" id="KW-0472">Membrane</keyword>
<accession>A0A6J5M7V3</accession>
<proteinExistence type="predicted"/>
<feature type="transmembrane region" description="Helical" evidence="1">
    <location>
        <begin position="245"/>
        <end position="266"/>
    </location>
</feature>
<organism evidence="2">
    <name type="scientific">uncultured Caudovirales phage</name>
    <dbReference type="NCBI Taxonomy" id="2100421"/>
    <lineage>
        <taxon>Viruses</taxon>
        <taxon>Duplodnaviria</taxon>
        <taxon>Heunggongvirae</taxon>
        <taxon>Uroviricota</taxon>
        <taxon>Caudoviricetes</taxon>
        <taxon>Peduoviridae</taxon>
        <taxon>Maltschvirus</taxon>
        <taxon>Maltschvirus maltsch</taxon>
    </lineage>
</organism>
<protein>
    <submittedName>
        <fullName evidence="2">Uncharacterized protein</fullName>
    </submittedName>
</protein>
<feature type="transmembrane region" description="Helical" evidence="1">
    <location>
        <begin position="272"/>
        <end position="290"/>
    </location>
</feature>
<name>A0A6J5M7V3_9CAUD</name>
<keyword evidence="1" id="KW-1133">Transmembrane helix</keyword>
<sequence length="439" mass="45208">MLSIPIVTEFNGAGIEKARKEFSQLETSGQKAQYAIKKAAVPAAAALVAVGAALFDATKGAIEDAAAQDQLANNLRRTTGATEAQIAANEDWISTQGTLLGVADSELRPVLAKLAKATGSVTKAQQYANQAMDIATATSKPLASVTDAITKAMGGNMTALAKLAPEYRTLIKDGADFETVMSLIADSTGGAATQAANTAEGQFKRLGLALEETKESIGAALLPAIQAVLPYLTKFGAWAAENPKLILAVGAAIATIAAAIVAVNIAMALNPFSLIIIGVVAVGAALVGAYKKFEGFRNIVDAVFGAMKFWIENVTIPAIKGLLAVFKTVFNGIASLWNNSIGKLSFKFPSFVPGFGGKGFDVPNIPMLAAGGIVTSPTLAMIGEAGPEAVVPLSRAGEFGMGGGNNVTINVNGGDPQQVVNALRRYMQVNGSVPIRVSN</sequence>
<evidence type="ECO:0000256" key="1">
    <source>
        <dbReference type="SAM" id="Phobius"/>
    </source>
</evidence>
<evidence type="ECO:0000313" key="2">
    <source>
        <dbReference type="EMBL" id="CAB4142202.1"/>
    </source>
</evidence>
<gene>
    <name evidence="2" type="ORF">UFOVP445_8</name>
</gene>
<feature type="transmembrane region" description="Helical" evidence="1">
    <location>
        <begin position="216"/>
        <end position="233"/>
    </location>
</feature>
<reference evidence="2" key="1">
    <citation type="submission" date="2020-04" db="EMBL/GenBank/DDBJ databases">
        <authorList>
            <person name="Chiriac C."/>
            <person name="Salcher M."/>
            <person name="Ghai R."/>
            <person name="Kavagutti S V."/>
        </authorList>
    </citation>
    <scope>NUCLEOTIDE SEQUENCE</scope>
</reference>